<name>A0A6J5L4V0_9CAUD</name>
<evidence type="ECO:0000313" key="1">
    <source>
        <dbReference type="EMBL" id="CAB4128217.1"/>
    </source>
</evidence>
<evidence type="ECO:0000313" key="2">
    <source>
        <dbReference type="EMBL" id="CAB5216960.1"/>
    </source>
</evidence>
<protein>
    <submittedName>
        <fullName evidence="1">Uncharacterized protein</fullName>
    </submittedName>
</protein>
<gene>
    <name evidence="1" type="ORF">UFOVP103_28</name>
    <name evidence="2" type="ORF">UFOVP197_27</name>
</gene>
<reference evidence="1" key="1">
    <citation type="submission" date="2020-04" db="EMBL/GenBank/DDBJ databases">
        <authorList>
            <person name="Chiriac C."/>
            <person name="Salcher M."/>
            <person name="Ghai R."/>
            <person name="Kavagutti S V."/>
        </authorList>
    </citation>
    <scope>NUCLEOTIDE SEQUENCE</scope>
</reference>
<dbReference type="EMBL" id="LR796223">
    <property type="protein sequence ID" value="CAB4128217.1"/>
    <property type="molecule type" value="Genomic_DNA"/>
</dbReference>
<sequence length="95" mass="11582">MLKRLLEKKKITNDDYIEIMLIEPESDSYDGYSECREKVYCQMCYRVMDGILKRLVRMAEAIENETNEIKKKRMIEIYDTTEKEYERWKNSSHID</sequence>
<organism evidence="1">
    <name type="scientific">uncultured Caudovirales phage</name>
    <dbReference type="NCBI Taxonomy" id="2100421"/>
    <lineage>
        <taxon>Viruses</taxon>
        <taxon>Duplodnaviria</taxon>
        <taxon>Heunggongvirae</taxon>
        <taxon>Uroviricota</taxon>
        <taxon>Caudoviricetes</taxon>
        <taxon>Peduoviridae</taxon>
        <taxon>Maltschvirus</taxon>
        <taxon>Maltschvirus maltsch</taxon>
    </lineage>
</organism>
<dbReference type="EMBL" id="LR798245">
    <property type="protein sequence ID" value="CAB5216960.1"/>
    <property type="molecule type" value="Genomic_DNA"/>
</dbReference>
<proteinExistence type="predicted"/>
<accession>A0A6J5L4V0</accession>